<dbReference type="STRING" id="170623.SAMN04244579_04179"/>
<dbReference type="PRINTS" id="PR00039">
    <property type="entry name" value="HTHLYSR"/>
</dbReference>
<dbReference type="InterPro" id="IPR036390">
    <property type="entry name" value="WH_DNA-bd_sf"/>
</dbReference>
<evidence type="ECO:0000313" key="7">
    <source>
        <dbReference type="Proteomes" id="UP000199005"/>
    </source>
</evidence>
<dbReference type="PANTHER" id="PTHR30126:SF39">
    <property type="entry name" value="HTH-TYPE TRANSCRIPTIONAL REGULATOR CYSL"/>
    <property type="match status" value="1"/>
</dbReference>
<name>A0A1H6YF75_9GAMM</name>
<keyword evidence="2" id="KW-0805">Transcription regulation</keyword>
<reference evidence="6 7" key="1">
    <citation type="submission" date="2016-10" db="EMBL/GenBank/DDBJ databases">
        <authorList>
            <person name="de Groot N.N."/>
        </authorList>
    </citation>
    <scope>NUCLEOTIDE SEQUENCE [LARGE SCALE GENOMIC DNA]</scope>
    <source>
        <strain evidence="6 7">DSM 1041</strain>
    </source>
</reference>
<dbReference type="InterPro" id="IPR000847">
    <property type="entry name" value="LysR_HTH_N"/>
</dbReference>
<dbReference type="FunFam" id="1.10.10.10:FF:000001">
    <property type="entry name" value="LysR family transcriptional regulator"/>
    <property type="match status" value="1"/>
</dbReference>
<dbReference type="Gene3D" id="1.10.10.10">
    <property type="entry name" value="Winged helix-like DNA-binding domain superfamily/Winged helix DNA-binding domain"/>
    <property type="match status" value="1"/>
</dbReference>
<feature type="domain" description="HTH lysR-type" evidence="5">
    <location>
        <begin position="1"/>
        <end position="58"/>
    </location>
</feature>
<dbReference type="GO" id="GO:0000976">
    <property type="term" value="F:transcription cis-regulatory region binding"/>
    <property type="evidence" value="ECO:0007669"/>
    <property type="project" value="TreeGrafter"/>
</dbReference>
<dbReference type="GO" id="GO:0003700">
    <property type="term" value="F:DNA-binding transcription factor activity"/>
    <property type="evidence" value="ECO:0007669"/>
    <property type="project" value="InterPro"/>
</dbReference>
<evidence type="ECO:0000259" key="5">
    <source>
        <dbReference type="PROSITE" id="PS50931"/>
    </source>
</evidence>
<dbReference type="Proteomes" id="UP000199005">
    <property type="component" value="Unassembled WGS sequence"/>
</dbReference>
<dbReference type="PANTHER" id="PTHR30126">
    <property type="entry name" value="HTH-TYPE TRANSCRIPTIONAL REGULATOR"/>
    <property type="match status" value="1"/>
</dbReference>
<dbReference type="InterPro" id="IPR005119">
    <property type="entry name" value="LysR_subst-bd"/>
</dbReference>
<keyword evidence="3 6" id="KW-0238">DNA-binding</keyword>
<dbReference type="CDD" id="cd05466">
    <property type="entry name" value="PBP2_LTTR_substrate"/>
    <property type="match status" value="1"/>
</dbReference>
<dbReference type="Gene3D" id="3.40.190.10">
    <property type="entry name" value="Periplasmic binding protein-like II"/>
    <property type="match status" value="2"/>
</dbReference>
<comment type="similarity">
    <text evidence="1">Belongs to the LysR transcriptional regulatory family.</text>
</comment>
<dbReference type="AlphaFoldDB" id="A0A1H6YF75"/>
<evidence type="ECO:0000256" key="2">
    <source>
        <dbReference type="ARBA" id="ARBA00023015"/>
    </source>
</evidence>
<evidence type="ECO:0000256" key="1">
    <source>
        <dbReference type="ARBA" id="ARBA00009437"/>
    </source>
</evidence>
<dbReference type="SUPFAM" id="SSF53850">
    <property type="entry name" value="Periplasmic binding protein-like II"/>
    <property type="match status" value="1"/>
</dbReference>
<dbReference type="EMBL" id="FNYO01000088">
    <property type="protein sequence ID" value="SEJ39116.1"/>
    <property type="molecule type" value="Genomic_DNA"/>
</dbReference>
<organism evidence="6 7">
    <name type="scientific">Azotobacter beijerinckii</name>
    <dbReference type="NCBI Taxonomy" id="170623"/>
    <lineage>
        <taxon>Bacteria</taxon>
        <taxon>Pseudomonadati</taxon>
        <taxon>Pseudomonadota</taxon>
        <taxon>Gammaproteobacteria</taxon>
        <taxon>Pseudomonadales</taxon>
        <taxon>Pseudomonadaceae</taxon>
        <taxon>Azotobacter</taxon>
    </lineage>
</organism>
<evidence type="ECO:0000256" key="4">
    <source>
        <dbReference type="ARBA" id="ARBA00023163"/>
    </source>
</evidence>
<dbReference type="SUPFAM" id="SSF46785">
    <property type="entry name" value="Winged helix' DNA-binding domain"/>
    <property type="match status" value="1"/>
</dbReference>
<gene>
    <name evidence="6" type="ORF">SAMN04244579_04179</name>
</gene>
<accession>A0A1H6YF75</accession>
<proteinExistence type="inferred from homology"/>
<dbReference type="RefSeq" id="WP_090902644.1">
    <property type="nucleotide sequence ID" value="NZ_FNYO01000088.1"/>
</dbReference>
<sequence>MKLDDITAFMSAVRCQSIIHAAESLQLTQPAITRRIQNLEHDLGVELLDRNTKPLKPTVIGLRVYKQCLAILREMENLRELVASDRPPSGMLRIGVPQTLSDAVLPHAFKQLKAAYPDLHTQVSTDWGSHLLGGIEKDELDAAVAFFPSRKVFSGSVVANSVGSMNLLVVCAKDQAPKRPCKLVDCYQNGWVLNPDGCGFRSSLQHTLMEQGLELRVNLETFGVELQLGLVADGLGLGLVPGPLLERSTHCERLAVVSLKDFKPTIDLWLLQPRFLGNLQGPVDFFQKLIGQTLNFL</sequence>
<dbReference type="Pfam" id="PF03466">
    <property type="entry name" value="LysR_substrate"/>
    <property type="match status" value="1"/>
</dbReference>
<dbReference type="PROSITE" id="PS50931">
    <property type="entry name" value="HTH_LYSR"/>
    <property type="match status" value="1"/>
</dbReference>
<evidence type="ECO:0000313" key="6">
    <source>
        <dbReference type="EMBL" id="SEJ39116.1"/>
    </source>
</evidence>
<keyword evidence="4" id="KW-0804">Transcription</keyword>
<evidence type="ECO:0000256" key="3">
    <source>
        <dbReference type="ARBA" id="ARBA00023125"/>
    </source>
</evidence>
<dbReference type="InterPro" id="IPR036388">
    <property type="entry name" value="WH-like_DNA-bd_sf"/>
</dbReference>
<protein>
    <submittedName>
        <fullName evidence="6">DNA-binding transcriptional regulator, LysR family</fullName>
    </submittedName>
</protein>
<dbReference type="Pfam" id="PF00126">
    <property type="entry name" value="HTH_1"/>
    <property type="match status" value="1"/>
</dbReference>